<evidence type="ECO:0000313" key="2">
    <source>
        <dbReference type="Proteomes" id="UP000242715"/>
    </source>
</evidence>
<keyword evidence="2" id="KW-1185">Reference proteome</keyword>
<dbReference type="AlphaFoldDB" id="A0A2Z6PEP7"/>
<sequence length="92" mass="9911">MLPVEVMRCGPAPPSASPSTAIGVVNPLECVNCRCTAAVVSLTFYVCGFTDRIGSNFETTNPSLLQRFQIRFVPLMARLKTCFHGGICILAC</sequence>
<organism evidence="1 2">
    <name type="scientific">Trifolium subterraneum</name>
    <name type="common">Subterranean clover</name>
    <dbReference type="NCBI Taxonomy" id="3900"/>
    <lineage>
        <taxon>Eukaryota</taxon>
        <taxon>Viridiplantae</taxon>
        <taxon>Streptophyta</taxon>
        <taxon>Embryophyta</taxon>
        <taxon>Tracheophyta</taxon>
        <taxon>Spermatophyta</taxon>
        <taxon>Magnoliopsida</taxon>
        <taxon>eudicotyledons</taxon>
        <taxon>Gunneridae</taxon>
        <taxon>Pentapetalae</taxon>
        <taxon>rosids</taxon>
        <taxon>fabids</taxon>
        <taxon>Fabales</taxon>
        <taxon>Fabaceae</taxon>
        <taxon>Papilionoideae</taxon>
        <taxon>50 kb inversion clade</taxon>
        <taxon>NPAAA clade</taxon>
        <taxon>Hologalegina</taxon>
        <taxon>IRL clade</taxon>
        <taxon>Trifolieae</taxon>
        <taxon>Trifolium</taxon>
    </lineage>
</organism>
<gene>
    <name evidence="1" type="ORF">TSUD_350230</name>
</gene>
<name>A0A2Z6PEP7_TRISU</name>
<reference evidence="2" key="1">
    <citation type="journal article" date="2017" name="Front. Plant Sci.">
        <title>Climate Clever Clovers: New Paradigm to Reduce the Environmental Footprint of Ruminants by Breeding Low Methanogenic Forages Utilizing Haplotype Variation.</title>
        <authorList>
            <person name="Kaur P."/>
            <person name="Appels R."/>
            <person name="Bayer P.E."/>
            <person name="Keeble-Gagnere G."/>
            <person name="Wang J."/>
            <person name="Hirakawa H."/>
            <person name="Shirasawa K."/>
            <person name="Vercoe P."/>
            <person name="Stefanova K."/>
            <person name="Durmic Z."/>
            <person name="Nichols P."/>
            <person name="Revell C."/>
            <person name="Isobe S.N."/>
            <person name="Edwards D."/>
            <person name="Erskine W."/>
        </authorList>
    </citation>
    <scope>NUCLEOTIDE SEQUENCE [LARGE SCALE GENOMIC DNA]</scope>
    <source>
        <strain evidence="2">cv. Daliak</strain>
    </source>
</reference>
<dbReference type="Proteomes" id="UP000242715">
    <property type="component" value="Unassembled WGS sequence"/>
</dbReference>
<evidence type="ECO:0000313" key="1">
    <source>
        <dbReference type="EMBL" id="GAU42357.1"/>
    </source>
</evidence>
<protein>
    <submittedName>
        <fullName evidence="1">Uncharacterized protein</fullName>
    </submittedName>
</protein>
<dbReference type="EMBL" id="DF973915">
    <property type="protein sequence ID" value="GAU42357.1"/>
    <property type="molecule type" value="Genomic_DNA"/>
</dbReference>
<accession>A0A2Z6PEP7</accession>
<proteinExistence type="predicted"/>